<dbReference type="EMBL" id="CAJVPW010003260">
    <property type="protein sequence ID" value="CAG8521316.1"/>
    <property type="molecule type" value="Genomic_DNA"/>
</dbReference>
<sequence length="134" mass="15371">MKPSTKKTKKAKKAKKERQDKRKEREVVAADTIASIELSDDGSQASYVPIAPLTAQSYFKASRSQVSSAEIKKLLDNQGRLMYRFDQLIERFEMLGERIEVRLKAVEDKLFATLDVNEEKSFIQACLINFRIIL</sequence>
<organism evidence="1 2">
    <name type="scientific">Cetraspora pellucida</name>
    <dbReference type="NCBI Taxonomy" id="1433469"/>
    <lineage>
        <taxon>Eukaryota</taxon>
        <taxon>Fungi</taxon>
        <taxon>Fungi incertae sedis</taxon>
        <taxon>Mucoromycota</taxon>
        <taxon>Glomeromycotina</taxon>
        <taxon>Glomeromycetes</taxon>
        <taxon>Diversisporales</taxon>
        <taxon>Gigasporaceae</taxon>
        <taxon>Cetraspora</taxon>
    </lineage>
</organism>
<name>A0ACA9LEN4_9GLOM</name>
<protein>
    <submittedName>
        <fullName evidence="1">7743_t:CDS:1</fullName>
    </submittedName>
</protein>
<keyword evidence="2" id="KW-1185">Reference proteome</keyword>
<reference evidence="1" key="1">
    <citation type="submission" date="2021-06" db="EMBL/GenBank/DDBJ databases">
        <authorList>
            <person name="Kallberg Y."/>
            <person name="Tangrot J."/>
            <person name="Rosling A."/>
        </authorList>
    </citation>
    <scope>NUCLEOTIDE SEQUENCE</scope>
    <source>
        <strain evidence="1">28 12/20/2015</strain>
    </source>
</reference>
<gene>
    <name evidence="1" type="ORF">SPELUC_LOCUS3945</name>
</gene>
<dbReference type="Proteomes" id="UP000789366">
    <property type="component" value="Unassembled WGS sequence"/>
</dbReference>
<evidence type="ECO:0000313" key="2">
    <source>
        <dbReference type="Proteomes" id="UP000789366"/>
    </source>
</evidence>
<comment type="caution">
    <text evidence="1">The sequence shown here is derived from an EMBL/GenBank/DDBJ whole genome shotgun (WGS) entry which is preliminary data.</text>
</comment>
<accession>A0ACA9LEN4</accession>
<proteinExistence type="predicted"/>
<evidence type="ECO:0000313" key="1">
    <source>
        <dbReference type="EMBL" id="CAG8521316.1"/>
    </source>
</evidence>